<sequence>MWNSVDGRINTALNRIRKAFRAVLTRVNSGGQVQTVQARALAGEQLQDNELFQHYGFTSNPLPGTMAVILPLGGATSHGIVIATEHGSYRLKGLKSGEVALYTDEGAKIVLKRGRIIDVECDTYRVTCKNYEVNADTQADFNTPMVNASEQVTAQAKITGNGGMAIKGGAGATFEGNIGQTGGNYTTGGDVQAGNISLTGHHHIDSMSGNTSDAKA</sequence>
<evidence type="ECO:0000313" key="3">
    <source>
        <dbReference type="EMBL" id="CNI35729.1"/>
    </source>
</evidence>
<feature type="region of interest" description="Disordered" evidence="1">
    <location>
        <begin position="196"/>
        <end position="216"/>
    </location>
</feature>
<feature type="domain" description="Bacteriophage Mu Gp45 N-terminal" evidence="2">
    <location>
        <begin position="21"/>
        <end position="87"/>
    </location>
</feature>
<evidence type="ECO:0000259" key="2">
    <source>
        <dbReference type="Pfam" id="PF06890"/>
    </source>
</evidence>
<evidence type="ECO:0000313" key="4">
    <source>
        <dbReference type="EMBL" id="CRY69443.1"/>
    </source>
</evidence>
<name>A0A0T9QYU5_9GAMM</name>
<gene>
    <name evidence="3" type="ORF">ERS008529_03784</name>
    <name evidence="4" type="ORF">ERS137968_04595</name>
</gene>
<keyword evidence="5" id="KW-1185">Reference proteome</keyword>
<dbReference type="RefSeq" id="WP_049614661.1">
    <property type="nucleotide sequence ID" value="NZ_CAWMMU010000050.1"/>
</dbReference>
<dbReference type="Proteomes" id="UP000045840">
    <property type="component" value="Unassembled WGS sequence"/>
</dbReference>
<dbReference type="PIRSF" id="PIRSF012337">
    <property type="entry name" value="gp45"/>
    <property type="match status" value="1"/>
</dbReference>
<evidence type="ECO:0000313" key="5">
    <source>
        <dbReference type="Proteomes" id="UP000044625"/>
    </source>
</evidence>
<protein>
    <submittedName>
        <fullName evidence="3">Phage baseplate assembly protein V</fullName>
    </submittedName>
</protein>
<dbReference type="OrthoDB" id="9802994at2"/>
<feature type="compositionally biased region" description="Polar residues" evidence="1">
    <location>
        <begin position="207"/>
        <end position="216"/>
    </location>
</feature>
<reference evidence="3" key="2">
    <citation type="submission" date="2015-03" db="EMBL/GenBank/DDBJ databases">
        <authorList>
            <person name="Murphy D."/>
        </authorList>
    </citation>
    <scope>NUCLEOTIDE SEQUENCE [LARGE SCALE GENOMIC DNA]</scope>
    <source>
        <strain evidence="3">A125KOH2</strain>
    </source>
</reference>
<reference evidence="6" key="3">
    <citation type="submission" date="2015-03" db="EMBL/GenBank/DDBJ databases">
        <authorList>
            <consortium name="Pathogen Informatics"/>
        </authorList>
    </citation>
    <scope>NUCLEOTIDE SEQUENCE [LARGE SCALE GENOMIC DNA]</scope>
    <source>
        <strain evidence="6">A125KOH2</strain>
    </source>
</reference>
<dbReference type="InterPro" id="IPR013046">
    <property type="entry name" value="GpV/Gp45"/>
</dbReference>
<proteinExistence type="predicted"/>
<accession>A0A0T9QYU5</accession>
<dbReference type="Proteomes" id="UP000044625">
    <property type="component" value="Unassembled WGS sequence"/>
</dbReference>
<dbReference type="STRING" id="1288385.ERS137968_04595"/>
<organism evidence="3 6">
    <name type="scientific">Yersinia pekkanenii</name>
    <dbReference type="NCBI Taxonomy" id="1288385"/>
    <lineage>
        <taxon>Bacteria</taxon>
        <taxon>Pseudomonadati</taxon>
        <taxon>Pseudomonadota</taxon>
        <taxon>Gammaproteobacteria</taxon>
        <taxon>Enterobacterales</taxon>
        <taxon>Yersiniaceae</taxon>
        <taxon>Yersinia</taxon>
    </lineage>
</organism>
<evidence type="ECO:0000256" key="1">
    <source>
        <dbReference type="SAM" id="MobiDB-lite"/>
    </source>
</evidence>
<dbReference type="InterPro" id="IPR053861">
    <property type="entry name" value="Phage_Mu_Gp45_N"/>
</dbReference>
<dbReference type="EMBL" id="CWJL01000050">
    <property type="protein sequence ID" value="CRY69443.1"/>
    <property type="molecule type" value="Genomic_DNA"/>
</dbReference>
<reference evidence="4 5" key="1">
    <citation type="submission" date="2015-03" db="EMBL/GenBank/DDBJ databases">
        <authorList>
            <consortium name="Pathogen Informatics"/>
            <person name="Murphy D."/>
        </authorList>
    </citation>
    <scope>NUCLEOTIDE SEQUENCE [LARGE SCALE GENOMIC DNA]</scope>
    <source>
        <strain evidence="5">type strain: CIP110230</strain>
        <strain evidence="4">Type strain: CIP110230</strain>
    </source>
</reference>
<dbReference type="EMBL" id="CQAZ01000043">
    <property type="protein sequence ID" value="CNI35729.1"/>
    <property type="molecule type" value="Genomic_DNA"/>
</dbReference>
<evidence type="ECO:0000313" key="6">
    <source>
        <dbReference type="Proteomes" id="UP000045840"/>
    </source>
</evidence>
<dbReference type="AlphaFoldDB" id="A0A0T9QYU5"/>
<dbReference type="InterPro" id="IPR014462">
    <property type="entry name" value="Phage_Mu_Gp45"/>
</dbReference>
<dbReference type="Pfam" id="PF06890">
    <property type="entry name" value="Phage_Mu_Gp45"/>
    <property type="match status" value="1"/>
</dbReference>
<dbReference type="NCBIfam" id="TIGR01644">
    <property type="entry name" value="phage_P2_V"/>
    <property type="match status" value="1"/>
</dbReference>